<dbReference type="OrthoDB" id="3649992at2759"/>
<organism evidence="1 2">
    <name type="scientific">Zymoseptoria brevis</name>
    <dbReference type="NCBI Taxonomy" id="1047168"/>
    <lineage>
        <taxon>Eukaryota</taxon>
        <taxon>Fungi</taxon>
        <taxon>Dikarya</taxon>
        <taxon>Ascomycota</taxon>
        <taxon>Pezizomycotina</taxon>
        <taxon>Dothideomycetes</taxon>
        <taxon>Dothideomycetidae</taxon>
        <taxon>Mycosphaerellales</taxon>
        <taxon>Mycosphaerellaceae</taxon>
        <taxon>Zymoseptoria</taxon>
    </lineage>
</organism>
<evidence type="ECO:0008006" key="3">
    <source>
        <dbReference type="Google" id="ProtNLM"/>
    </source>
</evidence>
<dbReference type="STRING" id="1047168.A0A0F4G6X8"/>
<dbReference type="PANTHER" id="PTHR46082">
    <property type="entry name" value="ATP/GTP-BINDING PROTEIN-RELATED"/>
    <property type="match status" value="1"/>
</dbReference>
<evidence type="ECO:0000313" key="1">
    <source>
        <dbReference type="EMBL" id="KJX93069.1"/>
    </source>
</evidence>
<sequence>MASKQPLRAESYTVVRICALPLEQAAALLMLDERHQEPDGFHQNPSDDNVYSWGRIAKHNVVIVSLPDGEYGLVSTAITVSGLRASLPHICIGLMVGIGAGLPGIGDVLLGDVVVSSPDGTSGGVVQYDLYKAKVSDGVATKERSWLVLLVHFALRLED</sequence>
<accession>A0A0F4G6X8</accession>
<reference evidence="1 2" key="1">
    <citation type="submission" date="2015-03" db="EMBL/GenBank/DDBJ databases">
        <title>RNA-seq based gene annotation and comparative genomics of four Zymoseptoria species reveal species-specific pathogenicity related genes and transposable element activity.</title>
        <authorList>
            <person name="Grandaubert J."/>
            <person name="Bhattacharyya A."/>
            <person name="Stukenbrock E.H."/>
        </authorList>
    </citation>
    <scope>NUCLEOTIDE SEQUENCE [LARGE SCALE GENOMIC DNA]</scope>
    <source>
        <strain evidence="1 2">Zb18110</strain>
    </source>
</reference>
<dbReference type="Gene3D" id="3.40.50.1580">
    <property type="entry name" value="Nucleoside phosphorylase domain"/>
    <property type="match status" value="1"/>
</dbReference>
<comment type="caution">
    <text evidence="1">The sequence shown here is derived from an EMBL/GenBank/DDBJ whole genome shotgun (WGS) entry which is preliminary data.</text>
</comment>
<dbReference type="EMBL" id="LAFY01004381">
    <property type="protein sequence ID" value="KJX93069.1"/>
    <property type="molecule type" value="Genomic_DNA"/>
</dbReference>
<dbReference type="InterPro" id="IPR053137">
    <property type="entry name" value="NLR-like"/>
</dbReference>
<proteinExistence type="predicted"/>
<dbReference type="Proteomes" id="UP000033647">
    <property type="component" value="Unassembled WGS sequence"/>
</dbReference>
<dbReference type="PANTHER" id="PTHR46082:SF11">
    <property type="entry name" value="AAA+ ATPASE DOMAIN-CONTAINING PROTEIN-RELATED"/>
    <property type="match status" value="1"/>
</dbReference>
<dbReference type="GO" id="GO:0009116">
    <property type="term" value="P:nucleoside metabolic process"/>
    <property type="evidence" value="ECO:0007669"/>
    <property type="project" value="InterPro"/>
</dbReference>
<dbReference type="GO" id="GO:0003824">
    <property type="term" value="F:catalytic activity"/>
    <property type="evidence" value="ECO:0007669"/>
    <property type="project" value="InterPro"/>
</dbReference>
<dbReference type="InterPro" id="IPR035994">
    <property type="entry name" value="Nucleoside_phosphorylase_sf"/>
</dbReference>
<keyword evidence="2" id="KW-1185">Reference proteome</keyword>
<dbReference type="SUPFAM" id="SSF53167">
    <property type="entry name" value="Purine and uridine phosphorylases"/>
    <property type="match status" value="1"/>
</dbReference>
<gene>
    <name evidence="1" type="ORF">TI39_contig4422g00004</name>
</gene>
<dbReference type="AlphaFoldDB" id="A0A0F4G6X8"/>
<name>A0A0F4G6X8_9PEZI</name>
<protein>
    <recommendedName>
        <fullName evidence="3">Nucleoside phosphorylase domain-containing protein</fullName>
    </recommendedName>
</protein>
<evidence type="ECO:0000313" key="2">
    <source>
        <dbReference type="Proteomes" id="UP000033647"/>
    </source>
</evidence>